<accession>A0AA40EZ90</accession>
<gene>
    <name evidence="1" type="ORF">B0T21DRAFT_355927</name>
</gene>
<comment type="caution">
    <text evidence="1">The sequence shown here is derived from an EMBL/GenBank/DDBJ whole genome shotgun (WGS) entry which is preliminary data.</text>
</comment>
<evidence type="ECO:0000313" key="1">
    <source>
        <dbReference type="EMBL" id="KAK0748146.1"/>
    </source>
</evidence>
<proteinExistence type="predicted"/>
<protein>
    <submittedName>
        <fullName evidence="1">Uncharacterized protein</fullName>
    </submittedName>
</protein>
<dbReference type="EMBL" id="JAUKTV010000001">
    <property type="protein sequence ID" value="KAK0748146.1"/>
    <property type="molecule type" value="Genomic_DNA"/>
</dbReference>
<dbReference type="AlphaFoldDB" id="A0AA40EZ90"/>
<evidence type="ECO:0000313" key="2">
    <source>
        <dbReference type="Proteomes" id="UP001172159"/>
    </source>
</evidence>
<name>A0AA40EZ90_9PEZI</name>
<organism evidence="1 2">
    <name type="scientific">Apiosordaria backusii</name>
    <dbReference type="NCBI Taxonomy" id="314023"/>
    <lineage>
        <taxon>Eukaryota</taxon>
        <taxon>Fungi</taxon>
        <taxon>Dikarya</taxon>
        <taxon>Ascomycota</taxon>
        <taxon>Pezizomycotina</taxon>
        <taxon>Sordariomycetes</taxon>
        <taxon>Sordariomycetidae</taxon>
        <taxon>Sordariales</taxon>
        <taxon>Lasiosphaeriaceae</taxon>
        <taxon>Apiosordaria</taxon>
    </lineage>
</organism>
<dbReference type="Proteomes" id="UP001172159">
    <property type="component" value="Unassembled WGS sequence"/>
</dbReference>
<reference evidence="1" key="1">
    <citation type="submission" date="2023-06" db="EMBL/GenBank/DDBJ databases">
        <title>Genome-scale phylogeny and comparative genomics of the fungal order Sordariales.</title>
        <authorList>
            <consortium name="Lawrence Berkeley National Laboratory"/>
            <person name="Hensen N."/>
            <person name="Bonometti L."/>
            <person name="Westerberg I."/>
            <person name="Brannstrom I.O."/>
            <person name="Guillou S."/>
            <person name="Cros-Aarteil S."/>
            <person name="Calhoun S."/>
            <person name="Haridas S."/>
            <person name="Kuo A."/>
            <person name="Mondo S."/>
            <person name="Pangilinan J."/>
            <person name="Riley R."/>
            <person name="Labutti K."/>
            <person name="Andreopoulos B."/>
            <person name="Lipzen A."/>
            <person name="Chen C."/>
            <person name="Yanf M."/>
            <person name="Daum C."/>
            <person name="Ng V."/>
            <person name="Clum A."/>
            <person name="Steindorff A."/>
            <person name="Ohm R."/>
            <person name="Martin F."/>
            <person name="Silar P."/>
            <person name="Natvig D."/>
            <person name="Lalanne C."/>
            <person name="Gautier V."/>
            <person name="Ament-Velasquez S.L."/>
            <person name="Kruys A."/>
            <person name="Hutchinson M.I."/>
            <person name="Powell A.J."/>
            <person name="Barry K."/>
            <person name="Miller A.N."/>
            <person name="Grigoriev I.V."/>
            <person name="Debuchy R."/>
            <person name="Gladieux P."/>
            <person name="Thoren M.H."/>
            <person name="Johannesson H."/>
        </authorList>
    </citation>
    <scope>NUCLEOTIDE SEQUENCE</scope>
    <source>
        <strain evidence="1">CBS 540.89</strain>
    </source>
</reference>
<keyword evidence="2" id="KW-1185">Reference proteome</keyword>
<sequence>MPTTSLSGFVCLLEVFKSRAAYIALGRDTTRHGASHPLLISLLSPYLTCLSQPEFCNPITLLSWQLAVSHHIYKSH</sequence>